<feature type="chain" id="PRO_5020840757" description="F-box domain-containing protein" evidence="1">
    <location>
        <begin position="23"/>
        <end position="183"/>
    </location>
</feature>
<organism evidence="2 3">
    <name type="scientific">Colletotrichum spinosum</name>
    <dbReference type="NCBI Taxonomy" id="1347390"/>
    <lineage>
        <taxon>Eukaryota</taxon>
        <taxon>Fungi</taxon>
        <taxon>Dikarya</taxon>
        <taxon>Ascomycota</taxon>
        <taxon>Pezizomycotina</taxon>
        <taxon>Sordariomycetes</taxon>
        <taxon>Hypocreomycetidae</taxon>
        <taxon>Glomerellales</taxon>
        <taxon>Glomerellaceae</taxon>
        <taxon>Colletotrichum</taxon>
        <taxon>Colletotrichum orbiculare species complex</taxon>
    </lineage>
</organism>
<evidence type="ECO:0000256" key="1">
    <source>
        <dbReference type="SAM" id="SignalP"/>
    </source>
</evidence>
<name>A0A4R8QVZ9_9PEZI</name>
<dbReference type="AlphaFoldDB" id="A0A4R8QVZ9"/>
<gene>
    <name evidence="2" type="ORF">C8035_v005488</name>
</gene>
<reference evidence="2 3" key="1">
    <citation type="submission" date="2018-11" db="EMBL/GenBank/DDBJ databases">
        <title>Genome sequence and assembly of Colletotrichum spinosum.</title>
        <authorList>
            <person name="Gan P."/>
            <person name="Shirasu K."/>
        </authorList>
    </citation>
    <scope>NUCLEOTIDE SEQUENCE [LARGE SCALE GENOMIC DNA]</scope>
    <source>
        <strain evidence="2 3">CBS 515.97</strain>
    </source>
</reference>
<proteinExistence type="predicted"/>
<evidence type="ECO:0000313" key="2">
    <source>
        <dbReference type="EMBL" id="TDZ40555.1"/>
    </source>
</evidence>
<dbReference type="EMBL" id="QAPG01000004">
    <property type="protein sequence ID" value="TDZ40555.1"/>
    <property type="molecule type" value="Genomic_DNA"/>
</dbReference>
<comment type="caution">
    <text evidence="2">The sequence shown here is derived from an EMBL/GenBank/DDBJ whole genome shotgun (WGS) entry which is preliminary data.</text>
</comment>
<keyword evidence="1" id="KW-0732">Signal</keyword>
<feature type="signal peptide" evidence="1">
    <location>
        <begin position="1"/>
        <end position="22"/>
    </location>
</feature>
<keyword evidence="3" id="KW-1185">Reference proteome</keyword>
<evidence type="ECO:0000313" key="3">
    <source>
        <dbReference type="Proteomes" id="UP000295083"/>
    </source>
</evidence>
<protein>
    <recommendedName>
        <fullName evidence="4">F-box domain-containing protein</fullName>
    </recommendedName>
</protein>
<sequence>MTALAASPLLRVPLHIVALILAQLDTFQQLGNAILSHSLFLDALNDNLHSVARAIITKQIPGPSLQYAISALETRHASANDHRAIRDLLESPVALVSRPSHTVPPTNHLSLSEYATLSRNHRAVEVLSQRWAAVTMTKFSVRMGLEDSPRLTYEDTIHLGRAFYREQIIHNLACYQPGDYSLS</sequence>
<dbReference type="Proteomes" id="UP000295083">
    <property type="component" value="Unassembled WGS sequence"/>
</dbReference>
<accession>A0A4R8QVZ9</accession>
<evidence type="ECO:0008006" key="4">
    <source>
        <dbReference type="Google" id="ProtNLM"/>
    </source>
</evidence>